<proteinExistence type="inferred from homology"/>
<keyword evidence="4" id="KW-0029">Amino-acid transport</keyword>
<evidence type="ECO:0000256" key="1">
    <source>
        <dbReference type="ARBA" id="ARBA00010062"/>
    </source>
</evidence>
<dbReference type="PANTHER" id="PTHR30483">
    <property type="entry name" value="LEUCINE-SPECIFIC-BINDING PROTEIN"/>
    <property type="match status" value="1"/>
</dbReference>
<dbReference type="PANTHER" id="PTHR30483:SF38">
    <property type="entry name" value="BLR7848 PROTEIN"/>
    <property type="match status" value="1"/>
</dbReference>
<reference evidence="6 7" key="1">
    <citation type="submission" date="2018-01" db="EMBL/GenBank/DDBJ databases">
        <title>Metagenomic assembled genomes from two thermal pools in the Uzon Caldera, Kamchatka, Russia.</title>
        <authorList>
            <person name="Wilkins L."/>
            <person name="Ettinger C."/>
        </authorList>
    </citation>
    <scope>NUCLEOTIDE SEQUENCE [LARGE SCALE GENOMIC DNA]</scope>
    <source>
        <strain evidence="6">ZAV-05</strain>
    </source>
</reference>
<keyword evidence="2" id="KW-0813">Transport</keyword>
<dbReference type="PRINTS" id="PR00337">
    <property type="entry name" value="LEUILEVALBP"/>
</dbReference>
<evidence type="ECO:0000313" key="7">
    <source>
        <dbReference type="Proteomes" id="UP000242881"/>
    </source>
</evidence>
<evidence type="ECO:0000259" key="5">
    <source>
        <dbReference type="Pfam" id="PF13458"/>
    </source>
</evidence>
<name>A0A2J6WGB8_9BACT</name>
<evidence type="ECO:0000256" key="3">
    <source>
        <dbReference type="ARBA" id="ARBA00022729"/>
    </source>
</evidence>
<organism evidence="6 7">
    <name type="scientific">Calditerrivibrio nitroreducens</name>
    <dbReference type="NCBI Taxonomy" id="477976"/>
    <lineage>
        <taxon>Bacteria</taxon>
        <taxon>Pseudomonadati</taxon>
        <taxon>Deferribacterota</taxon>
        <taxon>Deferribacteres</taxon>
        <taxon>Deferribacterales</taxon>
        <taxon>Calditerrivibrionaceae</taxon>
    </lineage>
</organism>
<dbReference type="GO" id="GO:0006865">
    <property type="term" value="P:amino acid transport"/>
    <property type="evidence" value="ECO:0007669"/>
    <property type="project" value="UniProtKB-KW"/>
</dbReference>
<keyword evidence="3" id="KW-0732">Signal</keyword>
<dbReference type="CDD" id="cd06333">
    <property type="entry name" value="PBP1_ABC_RPA1789-like"/>
    <property type="match status" value="1"/>
</dbReference>
<comment type="caution">
    <text evidence="6">The sequence shown here is derived from an EMBL/GenBank/DDBJ whole genome shotgun (WGS) entry which is preliminary data.</text>
</comment>
<dbReference type="Proteomes" id="UP000242881">
    <property type="component" value="Unassembled WGS sequence"/>
</dbReference>
<protein>
    <submittedName>
        <fullName evidence="6">ABC transporter substrate-binding protein</fullName>
    </submittedName>
</protein>
<dbReference type="InterPro" id="IPR000709">
    <property type="entry name" value="Leu_Ile_Val-bd"/>
</dbReference>
<dbReference type="InterPro" id="IPR051010">
    <property type="entry name" value="BCAA_transport"/>
</dbReference>
<feature type="domain" description="Leucine-binding protein" evidence="5">
    <location>
        <begin position="23"/>
        <end position="365"/>
    </location>
</feature>
<accession>A0A2J6WGB8</accession>
<dbReference type="EMBL" id="PNIN01000073">
    <property type="protein sequence ID" value="PMP69404.1"/>
    <property type="molecule type" value="Genomic_DNA"/>
</dbReference>
<dbReference type="InterPro" id="IPR028081">
    <property type="entry name" value="Leu-bd"/>
</dbReference>
<dbReference type="InterPro" id="IPR028082">
    <property type="entry name" value="Peripla_BP_I"/>
</dbReference>
<gene>
    <name evidence="6" type="ORF">C0187_07115</name>
</gene>
<dbReference type="AlphaFoldDB" id="A0A2J6WGB8"/>
<dbReference type="Pfam" id="PF13458">
    <property type="entry name" value="Peripla_BP_6"/>
    <property type="match status" value="1"/>
</dbReference>
<evidence type="ECO:0000256" key="2">
    <source>
        <dbReference type="ARBA" id="ARBA00022448"/>
    </source>
</evidence>
<evidence type="ECO:0000256" key="4">
    <source>
        <dbReference type="ARBA" id="ARBA00022970"/>
    </source>
</evidence>
<sequence length="375" mass="41329">MMRRMSFSFLMVLVFTTVALADIKLGAIFSITGPASYLGLPEKQTLEMLVEELNKKNGINGEKIDLIIYDDKGEDAEARKKFLRLVQNDKVIAVIGPSRTGTSLAIKELAQEMGIPLISVAASKTIVYPVQKYIFKTPQSDEQAVEKIYDYLKKNGKKKIAIITSQDGFGDTGRNALIAEAKNYELEVVADERFKDTDKDMTSQLSKIAAKKPDAVICWGVGPAPAVIAKNYKQLNMNIPLFMSHGVASKKFIELAGAAADGIYLPAGRLVVVDKLPDSDKYKPILMAYKKSFEAKFNSHVSPFGGYAYDAFHLFKMAVEKAGKDKAKIADALQNVKGFVGVTGVFNMSKDDHNGLGKESFMMIRIKNGEWEIAE</sequence>
<dbReference type="Gene3D" id="3.40.50.2300">
    <property type="match status" value="2"/>
</dbReference>
<evidence type="ECO:0000313" key="6">
    <source>
        <dbReference type="EMBL" id="PMP69404.1"/>
    </source>
</evidence>
<comment type="similarity">
    <text evidence="1">Belongs to the leucine-binding protein family.</text>
</comment>
<dbReference type="SUPFAM" id="SSF53822">
    <property type="entry name" value="Periplasmic binding protein-like I"/>
    <property type="match status" value="1"/>
</dbReference>